<reference evidence="2 3" key="1">
    <citation type="journal article" date="2010" name="Proc. Natl. Acad. Sci. U.S.A.">
        <title>A Nitrospira metagenome illuminates the physiology and evolution of globally important nitrite-oxidizing bacteria.</title>
        <authorList>
            <person name="Lucker S."/>
            <person name="Wagner M."/>
            <person name="Maixner F."/>
            <person name="Pelletier E."/>
            <person name="Koch H."/>
            <person name="Vacherie B."/>
            <person name="Rattei T."/>
            <person name="Sinninghe Damste J."/>
            <person name="Spieck E."/>
            <person name="Le Paslier D."/>
            <person name="Daims H."/>
        </authorList>
    </citation>
    <scope>NUCLEOTIDE SEQUENCE [LARGE SCALE GENOMIC DNA]</scope>
</reference>
<keyword evidence="3" id="KW-1185">Reference proteome</keyword>
<evidence type="ECO:0000313" key="2">
    <source>
        <dbReference type="EMBL" id="CBK40095.1"/>
    </source>
</evidence>
<dbReference type="Gene3D" id="1.25.40.10">
    <property type="entry name" value="Tetratricopeptide repeat domain"/>
    <property type="match status" value="1"/>
</dbReference>
<dbReference type="SUPFAM" id="SSF48452">
    <property type="entry name" value="TPR-like"/>
    <property type="match status" value="1"/>
</dbReference>
<evidence type="ECO:0000256" key="1">
    <source>
        <dbReference type="SAM" id="SignalP"/>
    </source>
</evidence>
<organism evidence="2 3">
    <name type="scientific">Nitrospira defluvii</name>
    <dbReference type="NCBI Taxonomy" id="330214"/>
    <lineage>
        <taxon>Bacteria</taxon>
        <taxon>Pseudomonadati</taxon>
        <taxon>Nitrospirota</taxon>
        <taxon>Nitrospiria</taxon>
        <taxon>Nitrospirales</taxon>
        <taxon>Nitrospiraceae</taxon>
        <taxon>Nitrospira</taxon>
    </lineage>
</organism>
<dbReference type="Pfam" id="PF14559">
    <property type="entry name" value="TPR_19"/>
    <property type="match status" value="1"/>
</dbReference>
<dbReference type="OrthoDB" id="9792320at2"/>
<sequence length="213" mass="23173">MKCFPITLSLAIALLFVADPASAGPPVQQLTADAMRECALGRQAQTRTERVQHFAQGQAFGEQAVEKDDLSPDAHFSLFCNLGEQLRIDGESLTSLFGFRRMMKELNRTLELAPDHLDALSAKGTVLVRIPAFMGGDKEKGETLLRQVIAREPASVNARLSLAKSYCANGRHEEAVAIATKALDLAQSLQRADFIPEARQVLSQLRAQAAKGN</sequence>
<keyword evidence="1" id="KW-0732">Signal</keyword>
<accession>D8PA36</accession>
<feature type="signal peptide" evidence="1">
    <location>
        <begin position="1"/>
        <end position="23"/>
    </location>
</feature>
<proteinExistence type="predicted"/>
<name>D8PA36_9BACT</name>
<gene>
    <name evidence="2" type="ORF">NIDE0316</name>
</gene>
<dbReference type="EMBL" id="FP929003">
    <property type="protein sequence ID" value="CBK40095.1"/>
    <property type="molecule type" value="Genomic_DNA"/>
</dbReference>
<dbReference type="KEGG" id="nde:NIDE0316"/>
<dbReference type="AlphaFoldDB" id="D8PA36"/>
<dbReference type="HOGENOM" id="CLU_1292481_0_0_0"/>
<dbReference type="eggNOG" id="COG0457">
    <property type="taxonomic scope" value="Bacteria"/>
</dbReference>
<dbReference type="STRING" id="330214.NIDE0316"/>
<protein>
    <submittedName>
        <fullName evidence="2">Uncharacterized protein</fullName>
    </submittedName>
</protein>
<feature type="chain" id="PRO_5003119836" evidence="1">
    <location>
        <begin position="24"/>
        <end position="213"/>
    </location>
</feature>
<dbReference type="Proteomes" id="UP000001660">
    <property type="component" value="Chromosome"/>
</dbReference>
<dbReference type="InterPro" id="IPR011990">
    <property type="entry name" value="TPR-like_helical_dom_sf"/>
</dbReference>
<evidence type="ECO:0000313" key="3">
    <source>
        <dbReference type="Proteomes" id="UP000001660"/>
    </source>
</evidence>